<feature type="region of interest" description="Disordered" evidence="1">
    <location>
        <begin position="1"/>
        <end position="55"/>
    </location>
</feature>
<sequence length="345" mass="40599">MGIKVQPSYIQRHTRSQPKSCGKFAQAEEPSHIVDDTKVQQNQGQNMGNTDDQPNVEAASKYDWLKKPERPPSPDFDWNIDNLTQDHLVGPAFNLLKGTCKSRVEFEYNIEECRQVVPVDYFINNDLEYLRGGSSSRKYMASTTKTKAAKYDIQGIKDMVPSLWSLVKEIEVRREDQQLYKFMEGDFPRLYMHDIEDMLLLLVQKKLSNLERDVNFVLGVALWMFTIRIVIVKRVEDHQLEVESYQKKLNITKPKTFRLICMDELYKFSNETLTSVRLVPYDIASNLRMDYLPKRRWSILDRKKSRIMIKAIDKQLLERRLMRSLEKFIGGRDYGEDLRLLQRTI</sequence>
<reference evidence="2" key="2">
    <citation type="submission" date="2022-01" db="EMBL/GenBank/DDBJ databases">
        <authorList>
            <person name="Yamashiro T."/>
            <person name="Shiraishi A."/>
            <person name="Satake H."/>
            <person name="Nakayama K."/>
        </authorList>
    </citation>
    <scope>NUCLEOTIDE SEQUENCE</scope>
</reference>
<evidence type="ECO:0000313" key="3">
    <source>
        <dbReference type="Proteomes" id="UP001151760"/>
    </source>
</evidence>
<evidence type="ECO:0000313" key="2">
    <source>
        <dbReference type="EMBL" id="GJT66021.1"/>
    </source>
</evidence>
<feature type="compositionally biased region" description="Polar residues" evidence="1">
    <location>
        <begin position="39"/>
        <end position="53"/>
    </location>
</feature>
<dbReference type="EMBL" id="BQNB010017679">
    <property type="protein sequence ID" value="GJT66021.1"/>
    <property type="molecule type" value="Genomic_DNA"/>
</dbReference>
<evidence type="ECO:0000256" key="1">
    <source>
        <dbReference type="SAM" id="MobiDB-lite"/>
    </source>
</evidence>
<dbReference type="Proteomes" id="UP001151760">
    <property type="component" value="Unassembled WGS sequence"/>
</dbReference>
<name>A0ABQ5FRN4_9ASTR</name>
<proteinExistence type="predicted"/>
<feature type="compositionally biased region" description="Basic and acidic residues" evidence="1">
    <location>
        <begin position="29"/>
        <end position="38"/>
    </location>
</feature>
<keyword evidence="3" id="KW-1185">Reference proteome</keyword>
<organism evidence="2 3">
    <name type="scientific">Tanacetum coccineum</name>
    <dbReference type="NCBI Taxonomy" id="301880"/>
    <lineage>
        <taxon>Eukaryota</taxon>
        <taxon>Viridiplantae</taxon>
        <taxon>Streptophyta</taxon>
        <taxon>Embryophyta</taxon>
        <taxon>Tracheophyta</taxon>
        <taxon>Spermatophyta</taxon>
        <taxon>Magnoliopsida</taxon>
        <taxon>eudicotyledons</taxon>
        <taxon>Gunneridae</taxon>
        <taxon>Pentapetalae</taxon>
        <taxon>asterids</taxon>
        <taxon>campanulids</taxon>
        <taxon>Asterales</taxon>
        <taxon>Asteraceae</taxon>
        <taxon>Asteroideae</taxon>
        <taxon>Anthemideae</taxon>
        <taxon>Anthemidinae</taxon>
        <taxon>Tanacetum</taxon>
    </lineage>
</organism>
<comment type="caution">
    <text evidence="2">The sequence shown here is derived from an EMBL/GenBank/DDBJ whole genome shotgun (WGS) entry which is preliminary data.</text>
</comment>
<protein>
    <submittedName>
        <fullName evidence="2">Uncharacterized protein</fullName>
    </submittedName>
</protein>
<accession>A0ABQ5FRN4</accession>
<gene>
    <name evidence="2" type="ORF">Tco_1017501</name>
</gene>
<reference evidence="2" key="1">
    <citation type="journal article" date="2022" name="Int. J. Mol. Sci.">
        <title>Draft Genome of Tanacetum Coccineum: Genomic Comparison of Closely Related Tanacetum-Family Plants.</title>
        <authorList>
            <person name="Yamashiro T."/>
            <person name="Shiraishi A."/>
            <person name="Nakayama K."/>
            <person name="Satake H."/>
        </authorList>
    </citation>
    <scope>NUCLEOTIDE SEQUENCE</scope>
</reference>